<dbReference type="GO" id="GO:0005634">
    <property type="term" value="C:nucleus"/>
    <property type="evidence" value="ECO:0000318"/>
    <property type="project" value="GO_Central"/>
</dbReference>
<dbReference type="OMA" id="HRQHCIV"/>
<evidence type="ECO:0000256" key="1">
    <source>
        <dbReference type="ARBA" id="ARBA00012023"/>
    </source>
</evidence>
<keyword evidence="8" id="KW-1185">Reference proteome</keyword>
<dbReference type="VEuPathDB" id="TrichDB:TVAGG3_0271060"/>
<reference evidence="7" key="2">
    <citation type="journal article" date="2007" name="Science">
        <title>Draft genome sequence of the sexually transmitted pathogen Trichomonas vaginalis.</title>
        <authorList>
            <person name="Carlton J.M."/>
            <person name="Hirt R.P."/>
            <person name="Silva J.C."/>
            <person name="Delcher A.L."/>
            <person name="Schatz M."/>
            <person name="Zhao Q."/>
            <person name="Wortman J.R."/>
            <person name="Bidwell S.L."/>
            <person name="Alsmark U.C.M."/>
            <person name="Besteiro S."/>
            <person name="Sicheritz-Ponten T."/>
            <person name="Noel C.J."/>
            <person name="Dacks J.B."/>
            <person name="Foster P.G."/>
            <person name="Simillion C."/>
            <person name="Van de Peer Y."/>
            <person name="Miranda-Saavedra D."/>
            <person name="Barton G.J."/>
            <person name="Westrop G.D."/>
            <person name="Mueller S."/>
            <person name="Dessi D."/>
            <person name="Fiori P.L."/>
            <person name="Ren Q."/>
            <person name="Paulsen I."/>
            <person name="Zhang H."/>
            <person name="Bastida-Corcuera F.D."/>
            <person name="Simoes-Barbosa A."/>
            <person name="Brown M.T."/>
            <person name="Hayes R.D."/>
            <person name="Mukherjee M."/>
            <person name="Okumura C.Y."/>
            <person name="Schneider R."/>
            <person name="Smith A.J."/>
            <person name="Vanacova S."/>
            <person name="Villalvazo M."/>
            <person name="Haas B.J."/>
            <person name="Pertea M."/>
            <person name="Feldblyum T.V."/>
            <person name="Utterback T.R."/>
            <person name="Shu C.L."/>
            <person name="Osoegawa K."/>
            <person name="de Jong P.J."/>
            <person name="Hrdy I."/>
            <person name="Horvathova L."/>
            <person name="Zubacova Z."/>
            <person name="Dolezal P."/>
            <person name="Malik S.B."/>
            <person name="Logsdon J.M. Jr."/>
            <person name="Henze K."/>
            <person name="Gupta A."/>
            <person name="Wang C.C."/>
            <person name="Dunne R.L."/>
            <person name="Upcroft J.A."/>
            <person name="Upcroft P."/>
            <person name="White O."/>
            <person name="Salzberg S.L."/>
            <person name="Tang P."/>
            <person name="Chiu C.-H."/>
            <person name="Lee Y.-S."/>
            <person name="Embley T.M."/>
            <person name="Coombs G.H."/>
            <person name="Mottram J.C."/>
            <person name="Tachezy J."/>
            <person name="Fraser-Liggett C.M."/>
            <person name="Johnson P.J."/>
        </authorList>
    </citation>
    <scope>NUCLEOTIDE SEQUENCE [LARGE SCALE GENOMIC DNA]</scope>
    <source>
        <strain evidence="7">G3</strain>
    </source>
</reference>
<dbReference type="eggNOG" id="KOG4749">
    <property type="taxonomic scope" value="Eukaryota"/>
</dbReference>
<dbReference type="Gene3D" id="3.30.200.110">
    <property type="entry name" value="Inositol-pentakisphosphate 2-kinase, N-lobe"/>
    <property type="match status" value="1"/>
</dbReference>
<dbReference type="VEuPathDB" id="TrichDB:TVAG_300860"/>
<dbReference type="InParanoid" id="A2FKL7"/>
<dbReference type="PANTHER" id="PTHR14456">
    <property type="entry name" value="INOSITOL POLYPHOSPHATE KINASE 1"/>
    <property type="match status" value="1"/>
</dbReference>
<evidence type="ECO:0000256" key="6">
    <source>
        <dbReference type="RuleBase" id="RU364126"/>
    </source>
</evidence>
<dbReference type="RefSeq" id="XP_001307483.1">
    <property type="nucleotide sequence ID" value="XM_001307482.1"/>
</dbReference>
<sequence length="379" mass="43502">MTDFPVFPSNDPTEWKFLAEGSDSILFGYVGTSIDSLKGKAMRLFKKSLLPNKVYITPEERKHKLQLHVNYIKRFAGSVLQDIDLGDIYTVTSEFIQKLAEITQPLRSERRVKESVIDVATTICCLHTNHCPMGSLTIEIKPKWGQKPVFPLIPADSVKRTVSRFQLLQRLKLAKGEIKSISEYEPEDLFSNDRQRITRAMEAMIKNPQGNLKFFVDNQQVDVDEKKALKFVDVLLQIPHLNQLLKIQSLDVIDIEGIDMILDRAGQLSWENLVEDQYVIDGVKKMLNGEIKVPETAEEMKKYLENLDEKQCRLLVAAFLIATAAKDCSFMFTFDNPEELKNPAISVIDFDMKYPENLRKYYLDIDRKIVATYLKSIGK</sequence>
<dbReference type="InterPro" id="IPR043001">
    <property type="entry name" value="IP5_2-K_N_lobe"/>
</dbReference>
<protein>
    <recommendedName>
        <fullName evidence="1 6">Inositol-pentakisphosphate 2-kinase</fullName>
        <ecNumber evidence="1 6">2.7.1.158</ecNumber>
    </recommendedName>
</protein>
<comment type="catalytic activity">
    <reaction evidence="6">
        <text>1D-myo-inositol 1,3,4,5,6-pentakisphosphate + ATP = 1D-myo-inositol hexakisphosphate + ADP + H(+)</text>
        <dbReference type="Rhea" id="RHEA:20313"/>
        <dbReference type="ChEBI" id="CHEBI:15378"/>
        <dbReference type="ChEBI" id="CHEBI:30616"/>
        <dbReference type="ChEBI" id="CHEBI:57733"/>
        <dbReference type="ChEBI" id="CHEBI:58130"/>
        <dbReference type="ChEBI" id="CHEBI:456216"/>
        <dbReference type="EC" id="2.7.1.158"/>
    </reaction>
</comment>
<comment type="domain">
    <text evidence="6">The EXKPK motif is conserved in inositol-pentakisphosphate 2-kinases of both family 1 and 2.</text>
</comment>
<gene>
    <name evidence="7" type="ORF">TVAG_300860</name>
</gene>
<name>A2FKL7_TRIV3</name>
<keyword evidence="3 6" id="KW-0547">Nucleotide-binding</keyword>
<dbReference type="STRING" id="5722.A2FKL7"/>
<dbReference type="EMBL" id="DS113851">
    <property type="protein sequence ID" value="EAX94553.1"/>
    <property type="molecule type" value="Genomic_DNA"/>
</dbReference>
<dbReference type="GO" id="GO:0032958">
    <property type="term" value="P:inositol phosphate biosynthetic process"/>
    <property type="evidence" value="ECO:0000318"/>
    <property type="project" value="GO_Central"/>
</dbReference>
<dbReference type="SMR" id="A2FKL7"/>
<dbReference type="GO" id="GO:0035299">
    <property type="term" value="F:inositol-1,3,4,5,6-pentakisphosphate 2-kinase activity"/>
    <property type="evidence" value="ECO:0000318"/>
    <property type="project" value="GO_Central"/>
</dbReference>
<keyword evidence="5 6" id="KW-0067">ATP-binding</keyword>
<dbReference type="KEGG" id="tva:4752289"/>
<keyword evidence="4 6" id="KW-0418">Kinase</keyword>
<evidence type="ECO:0000313" key="7">
    <source>
        <dbReference type="EMBL" id="EAX94553.1"/>
    </source>
</evidence>
<dbReference type="EC" id="2.7.1.158" evidence="1 6"/>
<dbReference type="Proteomes" id="UP000001542">
    <property type="component" value="Unassembled WGS sequence"/>
</dbReference>
<accession>A2FKL7</accession>
<evidence type="ECO:0000256" key="3">
    <source>
        <dbReference type="ARBA" id="ARBA00022741"/>
    </source>
</evidence>
<dbReference type="Pfam" id="PF06090">
    <property type="entry name" value="Ins_P5_2-kin"/>
    <property type="match status" value="1"/>
</dbReference>
<evidence type="ECO:0000256" key="2">
    <source>
        <dbReference type="ARBA" id="ARBA00022679"/>
    </source>
</evidence>
<dbReference type="OrthoDB" id="272370at2759"/>
<dbReference type="AlphaFoldDB" id="A2FKL7"/>
<proteinExistence type="predicted"/>
<dbReference type="GO" id="GO:0005524">
    <property type="term" value="F:ATP binding"/>
    <property type="evidence" value="ECO:0007669"/>
    <property type="project" value="UniProtKB-KW"/>
</dbReference>
<evidence type="ECO:0000313" key="8">
    <source>
        <dbReference type="Proteomes" id="UP000001542"/>
    </source>
</evidence>
<dbReference type="InterPro" id="IPR009286">
    <property type="entry name" value="Ins_P5_2-kin"/>
</dbReference>
<evidence type="ECO:0000256" key="5">
    <source>
        <dbReference type="ARBA" id="ARBA00022840"/>
    </source>
</evidence>
<reference evidence="7" key="1">
    <citation type="submission" date="2006-10" db="EMBL/GenBank/DDBJ databases">
        <authorList>
            <person name="Amadeo P."/>
            <person name="Zhao Q."/>
            <person name="Wortman J."/>
            <person name="Fraser-Liggett C."/>
            <person name="Carlton J."/>
        </authorList>
    </citation>
    <scope>NUCLEOTIDE SEQUENCE</scope>
    <source>
        <strain evidence="7">G3</strain>
    </source>
</reference>
<organism evidence="7 8">
    <name type="scientific">Trichomonas vaginalis (strain ATCC PRA-98 / G3)</name>
    <dbReference type="NCBI Taxonomy" id="412133"/>
    <lineage>
        <taxon>Eukaryota</taxon>
        <taxon>Metamonada</taxon>
        <taxon>Parabasalia</taxon>
        <taxon>Trichomonadida</taxon>
        <taxon>Trichomonadidae</taxon>
        <taxon>Trichomonas</taxon>
    </lineage>
</organism>
<evidence type="ECO:0000256" key="4">
    <source>
        <dbReference type="ARBA" id="ARBA00022777"/>
    </source>
</evidence>
<comment type="function">
    <text evidence="6">Phosphorylates Ins(1,3,4,5,6)P5 at position 2 to form Ins(1,2,3,4,5,6)P6 (InsP6 or phytate).</text>
</comment>
<dbReference type="PANTHER" id="PTHR14456:SF2">
    <property type="entry name" value="INOSITOL-PENTAKISPHOSPHATE 2-KINASE"/>
    <property type="match status" value="1"/>
</dbReference>
<keyword evidence="2 6" id="KW-0808">Transferase</keyword>